<sequence>MSPQTVLILCTGNSCRSQMAAGFLRSFDAALTVHSAGTSPADKVHPLAIEVMQEKDIDISNARPEPVERYLSTPFDHVITVCDGAHESCPMFTGTVRNRQHIGFEDPALAEGTREEQLAIFRRIRDEIETRFREFYLSIKNREEAP</sequence>
<dbReference type="PANTHER" id="PTHR43428:SF1">
    <property type="entry name" value="ARSENATE REDUCTASE"/>
    <property type="match status" value="1"/>
</dbReference>
<evidence type="ECO:0000256" key="1">
    <source>
        <dbReference type="ARBA" id="ARBA00022849"/>
    </source>
</evidence>
<organism evidence="3 4">
    <name type="scientific">Prosthecochloris vibrioformis</name>
    <name type="common">Chlorobium vibrioforme</name>
    <dbReference type="NCBI Taxonomy" id="1098"/>
    <lineage>
        <taxon>Bacteria</taxon>
        <taxon>Pseudomonadati</taxon>
        <taxon>Chlorobiota</taxon>
        <taxon>Chlorobiia</taxon>
        <taxon>Chlorobiales</taxon>
        <taxon>Chlorobiaceae</taxon>
        <taxon>Prosthecochloris</taxon>
    </lineage>
</organism>
<dbReference type="InterPro" id="IPR023485">
    <property type="entry name" value="Ptyr_pPase"/>
</dbReference>
<evidence type="ECO:0000313" key="3">
    <source>
        <dbReference type="EMBL" id="TNJ34141.1"/>
    </source>
</evidence>
<dbReference type="SMART" id="SM00226">
    <property type="entry name" value="LMWPc"/>
    <property type="match status" value="1"/>
</dbReference>
<gene>
    <name evidence="3" type="ORF">FGF68_09890</name>
</gene>
<dbReference type="Proteomes" id="UP000309544">
    <property type="component" value="Unassembled WGS sequence"/>
</dbReference>
<name>A0A5C4RTD5_PROVB</name>
<proteinExistence type="predicted"/>
<evidence type="ECO:0000313" key="4">
    <source>
        <dbReference type="Proteomes" id="UP000309544"/>
    </source>
</evidence>
<dbReference type="CDD" id="cd16345">
    <property type="entry name" value="LMWP_ArsC"/>
    <property type="match status" value="1"/>
</dbReference>
<dbReference type="RefSeq" id="WP_068866958.1">
    <property type="nucleotide sequence ID" value="NZ_VDCI01000011.1"/>
</dbReference>
<keyword evidence="4" id="KW-1185">Reference proteome</keyword>
<protein>
    <submittedName>
        <fullName evidence="3">Arsenate reductase ArsC</fullName>
    </submittedName>
</protein>
<dbReference type="AlphaFoldDB" id="A0A5C4RTD5"/>
<evidence type="ECO:0000259" key="2">
    <source>
        <dbReference type="SMART" id="SM00226"/>
    </source>
</evidence>
<dbReference type="Pfam" id="PF01451">
    <property type="entry name" value="LMWPc"/>
    <property type="match status" value="1"/>
</dbReference>
<dbReference type="InterPro" id="IPR036196">
    <property type="entry name" value="Ptyr_pPase_sf"/>
</dbReference>
<reference evidence="3 4" key="1">
    <citation type="submission" date="2019-05" db="EMBL/GenBank/DDBJ databases">
        <title>Draft Whole-Genome sequence of the green sulfur bacterium Prosthecochloris vibrioformis DSM 260.</title>
        <authorList>
            <person name="Meyer T.E."/>
            <person name="Kyndt J.A."/>
        </authorList>
    </citation>
    <scope>NUCLEOTIDE SEQUENCE [LARGE SCALE GENOMIC DNA]</scope>
    <source>
        <strain evidence="3 4">DSM 260</strain>
    </source>
</reference>
<keyword evidence="1" id="KW-0059">Arsenical resistance</keyword>
<dbReference type="EMBL" id="VDCI01000011">
    <property type="protein sequence ID" value="TNJ34141.1"/>
    <property type="molecule type" value="Genomic_DNA"/>
</dbReference>
<dbReference type="PANTHER" id="PTHR43428">
    <property type="entry name" value="ARSENATE REDUCTASE"/>
    <property type="match status" value="1"/>
</dbReference>
<dbReference type="Gene3D" id="3.40.50.2300">
    <property type="match status" value="1"/>
</dbReference>
<dbReference type="GO" id="GO:0046685">
    <property type="term" value="P:response to arsenic-containing substance"/>
    <property type="evidence" value="ECO:0007669"/>
    <property type="project" value="UniProtKB-KW"/>
</dbReference>
<feature type="domain" description="Phosphotyrosine protein phosphatase I" evidence="2">
    <location>
        <begin position="4"/>
        <end position="138"/>
    </location>
</feature>
<accession>A0A5C4RTD5</accession>
<comment type="caution">
    <text evidence="3">The sequence shown here is derived from an EMBL/GenBank/DDBJ whole genome shotgun (WGS) entry which is preliminary data.</text>
</comment>
<dbReference type="SUPFAM" id="SSF52788">
    <property type="entry name" value="Phosphotyrosine protein phosphatases I"/>
    <property type="match status" value="1"/>
</dbReference>